<dbReference type="InterPro" id="IPR029044">
    <property type="entry name" value="Nucleotide-diphossugar_trans"/>
</dbReference>
<sequence>MQGKGAPRPGKGHPGPGPGVMPAAAARGPPLPQGGYPMAAQPKAPLQQPRPVPTSIEVLMDPDGFEESLKLEWRLDNEAQKAMVRDFQVEMVLDLRKPEEMEQAGPLEPAKGATVKRVSMGQDMGGTIQNMPDGRNFLVSVVGKGPGGALVCRSPWTRVWTLSPKTRPKDLSNVDPFGKRRVSCLHCPCPQYVPMRWSLNSGEKLRCRRCGCHCQDHKEQEVGAILRAREEKASKALRKANLTPLPPEAVDWDSRECDLWFYTDGVVHPRATVGEHRERVREDALVRPGGAEGLNGKAGRVSVVTPTTDSRHHFHEVLWQVFEAQTWPDKELVIVETYTHKYSEFFHELARRDPRVVYVRFQRPAGEDWSIGLKRNIGAHLATGELIVNFDDDDIYAPVYISSMAAVLEDRSLQAVKLSSWFIYDQSTCKFSFCDPIAWGLANGKDENHEDVRQWAYGYGFSYVFRRRAGLELMYADINLGEDFNFITQLQQRRGAACVSLFHDDFGICLHIQHGGNTSNAIPLRGVFADEASNLDVMELAPRFAHFSDNKSATPAVSILKDGPTPPSRRRRTVKAHLPEGEARIDCAVSATVAEFLEKLREEVPEVTERYKVYRVPPGDEAEESVREEAAIEVLGLAFLAKMDGAEHNIRPEGTCGKQWRQLLEKATHPMHARDRIGLRTVDLWIRPPDPVQEEVDELTTEGRHEFNIVDCHCQKSSKKSFFAASNSFQVRMLKGALVSDLRGLLGGDLPAGAKIMAERADRGLSTLREDEVCPSMVTLTDFKGKREFYATFTRRECIKAFNMIKAFFIKKENQIKLDKIVEETHGDVMRYNITLCKLLADEVYPPILRAFDIPQDRALHTFMSAMGRAAEDYESTTLWLETELLMRNRGKILEAWEMLTGHAAKLGLPPPEMPPEIERLLQP</sequence>
<feature type="region of interest" description="Disordered" evidence="1">
    <location>
        <begin position="1"/>
        <end position="50"/>
    </location>
</feature>
<feature type="domain" description="Glycosyltransferase 2-like" evidence="2">
    <location>
        <begin position="302"/>
        <end position="419"/>
    </location>
</feature>
<dbReference type="EMBL" id="HBNR01054582">
    <property type="protein sequence ID" value="CAE4620573.1"/>
    <property type="molecule type" value="Transcribed_RNA"/>
</dbReference>
<dbReference type="Gene3D" id="3.90.550.10">
    <property type="entry name" value="Spore Coat Polysaccharide Biosynthesis Protein SpsA, Chain A"/>
    <property type="match status" value="1"/>
</dbReference>
<dbReference type="InterPro" id="IPR001173">
    <property type="entry name" value="Glyco_trans_2-like"/>
</dbReference>
<evidence type="ECO:0000256" key="1">
    <source>
        <dbReference type="SAM" id="MobiDB-lite"/>
    </source>
</evidence>
<dbReference type="Pfam" id="PF00535">
    <property type="entry name" value="Glycos_transf_2"/>
    <property type="match status" value="1"/>
</dbReference>
<evidence type="ECO:0000313" key="3">
    <source>
        <dbReference type="EMBL" id="CAE4620573.1"/>
    </source>
</evidence>
<proteinExistence type="predicted"/>
<evidence type="ECO:0000259" key="2">
    <source>
        <dbReference type="Pfam" id="PF00535"/>
    </source>
</evidence>
<reference evidence="3" key="1">
    <citation type="submission" date="2021-01" db="EMBL/GenBank/DDBJ databases">
        <authorList>
            <person name="Corre E."/>
            <person name="Pelletier E."/>
            <person name="Niang G."/>
            <person name="Scheremetjew M."/>
            <person name="Finn R."/>
            <person name="Kale V."/>
            <person name="Holt S."/>
            <person name="Cochrane G."/>
            <person name="Meng A."/>
            <person name="Brown T."/>
            <person name="Cohen L."/>
        </authorList>
    </citation>
    <scope>NUCLEOTIDE SEQUENCE</scope>
    <source>
        <strain evidence="3">CCMP3105</strain>
    </source>
</reference>
<protein>
    <recommendedName>
        <fullName evidence="2">Glycosyltransferase 2-like domain-containing protein</fullName>
    </recommendedName>
</protein>
<organism evidence="3">
    <name type="scientific">Alexandrium monilatum</name>
    <dbReference type="NCBI Taxonomy" id="311494"/>
    <lineage>
        <taxon>Eukaryota</taxon>
        <taxon>Sar</taxon>
        <taxon>Alveolata</taxon>
        <taxon>Dinophyceae</taxon>
        <taxon>Gonyaulacales</taxon>
        <taxon>Pyrocystaceae</taxon>
        <taxon>Alexandrium</taxon>
    </lineage>
</organism>
<dbReference type="SUPFAM" id="SSF53448">
    <property type="entry name" value="Nucleotide-diphospho-sugar transferases"/>
    <property type="match status" value="1"/>
</dbReference>
<dbReference type="AlphaFoldDB" id="A0A7S4RQM0"/>
<gene>
    <name evidence="3" type="ORF">AMON00008_LOCUS38352</name>
</gene>
<name>A0A7S4RQM0_9DINO</name>
<accession>A0A7S4RQM0</accession>
<dbReference type="CDD" id="cd00761">
    <property type="entry name" value="Glyco_tranf_GTA_type"/>
    <property type="match status" value="1"/>
</dbReference>